<evidence type="ECO:0000256" key="1">
    <source>
        <dbReference type="SAM" id="MobiDB-lite"/>
    </source>
</evidence>
<feature type="transmembrane region" description="Helical" evidence="2">
    <location>
        <begin position="104"/>
        <end position="126"/>
    </location>
</feature>
<feature type="transmembrane region" description="Helical" evidence="2">
    <location>
        <begin position="335"/>
        <end position="354"/>
    </location>
</feature>
<keyword evidence="2" id="KW-0472">Membrane</keyword>
<reference evidence="3 4" key="1">
    <citation type="submission" date="2023-07" db="EMBL/GenBank/DDBJ databases">
        <title>Comparative genomics of wheat-associated soil bacteria to identify genetic determinants of phenazine resistance.</title>
        <authorList>
            <person name="Mouncey N."/>
        </authorList>
    </citation>
    <scope>NUCLEOTIDE SEQUENCE [LARGE SCALE GENOMIC DNA]</scope>
    <source>
        <strain evidence="3 4">V3I3</strain>
    </source>
</reference>
<keyword evidence="2" id="KW-1133">Transmembrane helix</keyword>
<name>A0ABU0R995_9MICO</name>
<keyword evidence="2" id="KW-0812">Transmembrane</keyword>
<feature type="transmembrane region" description="Helical" evidence="2">
    <location>
        <begin position="206"/>
        <end position="226"/>
    </location>
</feature>
<feature type="transmembrane region" description="Helical" evidence="2">
    <location>
        <begin position="167"/>
        <end position="185"/>
    </location>
</feature>
<evidence type="ECO:0008006" key="5">
    <source>
        <dbReference type="Google" id="ProtNLM"/>
    </source>
</evidence>
<evidence type="ECO:0000256" key="2">
    <source>
        <dbReference type="SAM" id="Phobius"/>
    </source>
</evidence>
<feature type="compositionally biased region" description="Basic and acidic residues" evidence="1">
    <location>
        <begin position="427"/>
        <end position="461"/>
    </location>
</feature>
<sequence length="467" mass="51221">MPRRVVVGTRYRGDVIAMTGRLLLSHWPALIAWFLGGVLARYLVIELAGYVGASSALGGLLLMPLAILARLVAFVAMFLVLRDGMFRLGMIAPLPHGAAERRRAFIDAVLGGILPFFAFYAAWGYLRDDMAAYSARALEVQSGLDLAAIAAGEEALSFEGTIDRLEFEPVTIALIVVAFAGRWAWKRYRERLPRALSIGAVYLEAVWVFLTVMLISQLFGSVSAWVQSRQAMVWLADARTWIGAHLEPIAWTWEAVEWFLGEAGGIMLLPIAWLAIAGVIYGQAVAPEAPRVRGQLVDRVHMRYSSLPQAMRRRLGDFWAELVSRFRPIGEAIVLMWRAGPVLIGGYILLYTVVLGLEQLLRLALTRIIGPHDLYSFWLVADTVVLLLVPLVIEPLRVSLVASAYDATLSRLVSTALPAADSGTDGQAKEFGKPPVDDDVEGERADGVVRDDEGHHDRERLGPAAGA</sequence>
<feature type="region of interest" description="Disordered" evidence="1">
    <location>
        <begin position="420"/>
        <end position="467"/>
    </location>
</feature>
<organism evidence="3 4">
    <name type="scientific">Agromyces ramosus</name>
    <dbReference type="NCBI Taxonomy" id="33879"/>
    <lineage>
        <taxon>Bacteria</taxon>
        <taxon>Bacillati</taxon>
        <taxon>Actinomycetota</taxon>
        <taxon>Actinomycetes</taxon>
        <taxon>Micrococcales</taxon>
        <taxon>Microbacteriaceae</taxon>
        <taxon>Agromyces</taxon>
    </lineage>
</organism>
<gene>
    <name evidence="3" type="ORF">QFZ26_001862</name>
</gene>
<feature type="transmembrane region" description="Helical" evidence="2">
    <location>
        <begin position="21"/>
        <end position="44"/>
    </location>
</feature>
<proteinExistence type="predicted"/>
<feature type="transmembrane region" description="Helical" evidence="2">
    <location>
        <begin position="374"/>
        <end position="393"/>
    </location>
</feature>
<dbReference type="Proteomes" id="UP001239083">
    <property type="component" value="Unassembled WGS sequence"/>
</dbReference>
<comment type="caution">
    <text evidence="3">The sequence shown here is derived from an EMBL/GenBank/DDBJ whole genome shotgun (WGS) entry which is preliminary data.</text>
</comment>
<keyword evidence="4" id="KW-1185">Reference proteome</keyword>
<feature type="transmembrane region" description="Helical" evidence="2">
    <location>
        <begin position="56"/>
        <end position="81"/>
    </location>
</feature>
<protein>
    <recommendedName>
        <fullName evidence="5">ABC transmembrane type-1 domain-containing protein</fullName>
    </recommendedName>
</protein>
<evidence type="ECO:0000313" key="3">
    <source>
        <dbReference type="EMBL" id="MDQ0894307.1"/>
    </source>
</evidence>
<accession>A0ABU0R995</accession>
<feature type="transmembrane region" description="Helical" evidence="2">
    <location>
        <begin position="258"/>
        <end position="281"/>
    </location>
</feature>
<dbReference type="EMBL" id="JAUSYY010000001">
    <property type="protein sequence ID" value="MDQ0894307.1"/>
    <property type="molecule type" value="Genomic_DNA"/>
</dbReference>
<evidence type="ECO:0000313" key="4">
    <source>
        <dbReference type="Proteomes" id="UP001239083"/>
    </source>
</evidence>
<dbReference type="RefSeq" id="WP_307041451.1">
    <property type="nucleotide sequence ID" value="NZ_JAUSYY010000001.1"/>
</dbReference>